<comment type="function">
    <text evidence="9">Catalyzes the conversion of 7,8-dihydroneopterin to 6-hydroxymethyl-7,8-dihydropterin.</text>
</comment>
<evidence type="ECO:0000313" key="11">
    <source>
        <dbReference type="EMBL" id="HIR70762.1"/>
    </source>
</evidence>
<comment type="similarity">
    <text evidence="9">Belongs to the DHNA family.</text>
</comment>
<keyword evidence="6" id="KW-0418">Kinase</keyword>
<evidence type="ECO:0000256" key="3">
    <source>
        <dbReference type="ARBA" id="ARBA00009640"/>
    </source>
</evidence>
<keyword evidence="8 9" id="KW-0289">Folate biosynthesis</keyword>
<dbReference type="GO" id="GO:0005524">
    <property type="term" value="F:ATP binding"/>
    <property type="evidence" value="ECO:0007669"/>
    <property type="project" value="UniProtKB-KW"/>
</dbReference>
<comment type="catalytic activity">
    <reaction evidence="9">
        <text>7,8-dihydroneopterin = 6-hydroxymethyl-7,8-dihydropterin + glycolaldehyde</text>
        <dbReference type="Rhea" id="RHEA:10540"/>
        <dbReference type="ChEBI" id="CHEBI:17001"/>
        <dbReference type="ChEBI" id="CHEBI:17071"/>
        <dbReference type="ChEBI" id="CHEBI:44841"/>
        <dbReference type="EC" id="4.1.2.25"/>
    </reaction>
</comment>
<dbReference type="GO" id="GO:0046654">
    <property type="term" value="P:tetrahydrofolate biosynthetic process"/>
    <property type="evidence" value="ECO:0007669"/>
    <property type="project" value="UniProtKB-UniRule"/>
</dbReference>
<feature type="domain" description="7,8-dihydro-6-hydroxymethylpterin-pyrophosphokinase" evidence="10">
    <location>
        <begin position="206"/>
        <end position="217"/>
    </location>
</feature>
<protein>
    <recommendedName>
        <fullName evidence="9">Bifunctional folate synthesis protein</fullName>
    </recommendedName>
    <domain>
        <recommendedName>
            <fullName evidence="9">Dihydroneopterin aldolase</fullName>
            <shortName evidence="9">DHNA</shortName>
            <ecNumber evidence="9">4.1.2.25</ecNumber>
        </recommendedName>
        <alternativeName>
            <fullName evidence="9">7,8-dihydroneopterin aldolase</fullName>
        </alternativeName>
    </domain>
    <domain>
        <recommendedName>
            <fullName evidence="9">2-amino-4-hydroxy-6-hydroxymethyldihydropteridine pyrophosphokinase</fullName>
            <ecNumber evidence="9">2.7.6.3</ecNumber>
        </recommendedName>
        <alternativeName>
            <fullName evidence="9">6-hydroxymethyl-7,8-dihydropterin pyrophosphokinase</fullName>
            <shortName evidence="9">PPPK</shortName>
        </alternativeName>
        <alternativeName>
            <fullName evidence="9">7,8-dihydro-6-hydroxymethylpterin pyrophosphokinase</fullName>
            <shortName evidence="9">HPPK</shortName>
        </alternativeName>
    </domain>
</protein>
<dbReference type="EMBL" id="DVHM01000094">
    <property type="protein sequence ID" value="HIR70762.1"/>
    <property type="molecule type" value="Genomic_DNA"/>
</dbReference>
<dbReference type="InterPro" id="IPR035907">
    <property type="entry name" value="Hppk_sf"/>
</dbReference>
<dbReference type="GO" id="GO:0003848">
    <property type="term" value="F:2-amino-4-hydroxy-6-hydroxymethyldihydropteridine diphosphokinase activity"/>
    <property type="evidence" value="ECO:0007669"/>
    <property type="project" value="UniProtKB-EC"/>
</dbReference>
<evidence type="ECO:0000256" key="1">
    <source>
        <dbReference type="ARBA" id="ARBA00000198"/>
    </source>
</evidence>
<proteinExistence type="inferred from homology"/>
<keyword evidence="7" id="KW-0067">ATP-binding</keyword>
<dbReference type="Proteomes" id="UP000823912">
    <property type="component" value="Unassembled WGS sequence"/>
</dbReference>
<accession>A0A9D1E9A6</accession>
<reference evidence="11" key="2">
    <citation type="journal article" date="2021" name="PeerJ">
        <title>Extensive microbial diversity within the chicken gut microbiome revealed by metagenomics and culture.</title>
        <authorList>
            <person name="Gilroy R."/>
            <person name="Ravi A."/>
            <person name="Getino M."/>
            <person name="Pursley I."/>
            <person name="Horton D.L."/>
            <person name="Alikhan N.F."/>
            <person name="Baker D."/>
            <person name="Gharbi K."/>
            <person name="Hall N."/>
            <person name="Watson M."/>
            <person name="Adriaenssens E.M."/>
            <person name="Foster-Nyarko E."/>
            <person name="Jarju S."/>
            <person name="Secka A."/>
            <person name="Antonio M."/>
            <person name="Oren A."/>
            <person name="Chaudhuri R.R."/>
            <person name="La Ragione R."/>
            <person name="Hildebrand F."/>
            <person name="Pallen M.J."/>
        </authorList>
    </citation>
    <scope>NUCLEOTIDE SEQUENCE</scope>
    <source>
        <strain evidence="11">ChiSjej5B23-6657</strain>
    </source>
</reference>
<comment type="pathway">
    <text evidence="2">Cofactor biosynthesis; tetrahydrofolate biosynthesis; 2-amino-4-hydroxy-6-hydroxymethyl-7,8-dihydropteridine diphosphate from 7,8-dihydroneopterin triphosphate: step 4/4.</text>
</comment>
<dbReference type="NCBIfam" id="TIGR00526">
    <property type="entry name" value="folB_dom"/>
    <property type="match status" value="1"/>
</dbReference>
<name>A0A9D1E9A6_9FIRM</name>
<evidence type="ECO:0000256" key="7">
    <source>
        <dbReference type="ARBA" id="ARBA00022840"/>
    </source>
</evidence>
<keyword evidence="9" id="KW-0456">Lyase</keyword>
<dbReference type="SMART" id="SM00905">
    <property type="entry name" value="FolB"/>
    <property type="match status" value="1"/>
</dbReference>
<dbReference type="Pfam" id="PF01288">
    <property type="entry name" value="HPPK"/>
    <property type="match status" value="1"/>
</dbReference>
<comment type="pathway">
    <text evidence="9">Cofactor biosynthesis; tetrahydrofolate biosynthesis; 2-amino-4-hydroxy-6-hydroxymethyl-7,8-dihydropteridine diphosphate from 7,8-dihydroneopterin triphosphate: step 3/4.</text>
</comment>
<dbReference type="PANTHER" id="PTHR43071">
    <property type="entry name" value="2-AMINO-4-HYDROXY-6-HYDROXYMETHYLDIHYDROPTERIDINE PYROPHOSPHOKINASE"/>
    <property type="match status" value="1"/>
</dbReference>
<dbReference type="SUPFAM" id="SSF55620">
    <property type="entry name" value="Tetrahydrobiopterin biosynthesis enzymes-like"/>
    <property type="match status" value="1"/>
</dbReference>
<gene>
    <name evidence="11" type="primary">folK</name>
    <name evidence="11" type="ORF">IAA55_05735</name>
</gene>
<keyword evidence="5" id="KW-0547">Nucleotide-binding</keyword>
<dbReference type="InterPro" id="IPR006156">
    <property type="entry name" value="Dihydroneopterin_aldolase"/>
</dbReference>
<dbReference type="CDD" id="cd00534">
    <property type="entry name" value="DHNA_DHNTPE"/>
    <property type="match status" value="1"/>
</dbReference>
<evidence type="ECO:0000256" key="5">
    <source>
        <dbReference type="ARBA" id="ARBA00022741"/>
    </source>
</evidence>
<comment type="catalytic activity">
    <reaction evidence="1">
        <text>6-hydroxymethyl-7,8-dihydropterin + ATP = (7,8-dihydropterin-6-yl)methyl diphosphate + AMP + H(+)</text>
        <dbReference type="Rhea" id="RHEA:11412"/>
        <dbReference type="ChEBI" id="CHEBI:15378"/>
        <dbReference type="ChEBI" id="CHEBI:30616"/>
        <dbReference type="ChEBI" id="CHEBI:44841"/>
        <dbReference type="ChEBI" id="CHEBI:72950"/>
        <dbReference type="ChEBI" id="CHEBI:456215"/>
        <dbReference type="EC" id="2.7.6.3"/>
    </reaction>
</comment>
<dbReference type="PANTHER" id="PTHR43071:SF1">
    <property type="entry name" value="2-AMINO-4-HYDROXY-6-HYDROXYMETHYLDIHYDROPTERIDINE PYROPHOSPHOKINASE"/>
    <property type="match status" value="1"/>
</dbReference>
<dbReference type="GO" id="GO:0016301">
    <property type="term" value="F:kinase activity"/>
    <property type="evidence" value="ECO:0007669"/>
    <property type="project" value="UniProtKB-KW"/>
</dbReference>
<reference evidence="11" key="1">
    <citation type="submission" date="2020-10" db="EMBL/GenBank/DDBJ databases">
        <authorList>
            <person name="Gilroy R."/>
        </authorList>
    </citation>
    <scope>NUCLEOTIDE SEQUENCE</scope>
    <source>
        <strain evidence="11">ChiSjej5B23-6657</strain>
    </source>
</reference>
<evidence type="ECO:0000256" key="9">
    <source>
        <dbReference type="RuleBase" id="RU362079"/>
    </source>
</evidence>
<keyword evidence="4 11" id="KW-0808">Transferase</keyword>
<sequence length="271" mass="31423">MEQIFIRDLQVYGYHGVYSQEKEQGQHFLVQARADLSFARAAASDELGETVDYGSLCLLIRDFFREKRYELLETAVNELALEILRTFPAIDGLFLEIGKPQAPIPMEFANVGVRLERRWRPVAISLGSNMGEKSEHLDFAVRCLENADTVRELTVSEYYVTKPYGYEDQEDFLNAAAVFETCLTPEELLDFLHEIEAGRNRERIIRWGPRTLDLDILFYDNFTCNSRTLTIPHVDMHNRLFVLQPLVEIAPWWVHPWKGKSVSELYKELKG</sequence>
<dbReference type="InterPro" id="IPR000550">
    <property type="entry name" value="Hppk"/>
</dbReference>
<dbReference type="EC" id="2.7.6.3" evidence="9"/>
<evidence type="ECO:0000313" key="12">
    <source>
        <dbReference type="Proteomes" id="UP000823912"/>
    </source>
</evidence>
<dbReference type="PROSITE" id="PS00794">
    <property type="entry name" value="HPPK"/>
    <property type="match status" value="1"/>
</dbReference>
<dbReference type="InterPro" id="IPR043133">
    <property type="entry name" value="GTP-CH-I_C/QueF"/>
</dbReference>
<dbReference type="AlphaFoldDB" id="A0A9D1E9A6"/>
<evidence type="ECO:0000256" key="4">
    <source>
        <dbReference type="ARBA" id="ARBA00022679"/>
    </source>
</evidence>
<dbReference type="Gene3D" id="3.30.1130.10">
    <property type="match status" value="1"/>
</dbReference>
<evidence type="ECO:0000256" key="2">
    <source>
        <dbReference type="ARBA" id="ARBA00005051"/>
    </source>
</evidence>
<dbReference type="Pfam" id="PF02152">
    <property type="entry name" value="FolB"/>
    <property type="match status" value="1"/>
</dbReference>
<comment type="similarity">
    <text evidence="3">In the N-terminal section; belongs to the DHNA family.</text>
</comment>
<dbReference type="InterPro" id="IPR006157">
    <property type="entry name" value="FolB_dom"/>
</dbReference>
<comment type="caution">
    <text evidence="11">The sequence shown here is derived from an EMBL/GenBank/DDBJ whole genome shotgun (WGS) entry which is preliminary data.</text>
</comment>
<dbReference type="CDD" id="cd00483">
    <property type="entry name" value="HPPK"/>
    <property type="match status" value="1"/>
</dbReference>
<dbReference type="NCBIfam" id="TIGR00525">
    <property type="entry name" value="folB"/>
    <property type="match status" value="1"/>
</dbReference>
<dbReference type="Gene3D" id="3.30.70.560">
    <property type="entry name" value="7,8-Dihydro-6-hydroxymethylpterin-pyrophosphokinase HPPK"/>
    <property type="match status" value="1"/>
</dbReference>
<evidence type="ECO:0000256" key="6">
    <source>
        <dbReference type="ARBA" id="ARBA00022777"/>
    </source>
</evidence>
<dbReference type="GO" id="GO:0004150">
    <property type="term" value="F:dihydroneopterin aldolase activity"/>
    <property type="evidence" value="ECO:0007669"/>
    <property type="project" value="UniProtKB-UniRule"/>
</dbReference>
<dbReference type="EC" id="4.1.2.25" evidence="9"/>
<dbReference type="SUPFAM" id="SSF55083">
    <property type="entry name" value="6-hydroxymethyl-7,8-dihydropterin pyrophosphokinase, HPPK"/>
    <property type="match status" value="1"/>
</dbReference>
<evidence type="ECO:0000256" key="8">
    <source>
        <dbReference type="ARBA" id="ARBA00022909"/>
    </source>
</evidence>
<organism evidence="11 12">
    <name type="scientific">Candidatus Pullilachnospira gallistercoris</name>
    <dbReference type="NCBI Taxonomy" id="2840911"/>
    <lineage>
        <taxon>Bacteria</taxon>
        <taxon>Bacillati</taxon>
        <taxon>Bacillota</taxon>
        <taxon>Clostridia</taxon>
        <taxon>Lachnospirales</taxon>
        <taxon>Lachnospiraceae</taxon>
        <taxon>Lachnospiraceae incertae sedis</taxon>
        <taxon>Candidatus Pullilachnospira</taxon>
    </lineage>
</organism>
<dbReference type="GO" id="GO:0046656">
    <property type="term" value="P:folic acid biosynthetic process"/>
    <property type="evidence" value="ECO:0007669"/>
    <property type="project" value="UniProtKB-UniRule"/>
</dbReference>
<dbReference type="NCBIfam" id="TIGR01498">
    <property type="entry name" value="folK"/>
    <property type="match status" value="1"/>
</dbReference>
<evidence type="ECO:0000259" key="10">
    <source>
        <dbReference type="PROSITE" id="PS00794"/>
    </source>
</evidence>